<accession>A0AAY4E1U5</accession>
<evidence type="ECO:0008006" key="13">
    <source>
        <dbReference type="Google" id="ProtNLM"/>
    </source>
</evidence>
<dbReference type="Pfam" id="PF01160">
    <property type="entry name" value="Opiods_neuropep"/>
    <property type="match status" value="1"/>
</dbReference>
<dbReference type="GeneID" id="114784493"/>
<dbReference type="GO" id="GO:0043679">
    <property type="term" value="C:axon terminus"/>
    <property type="evidence" value="ECO:0007669"/>
    <property type="project" value="TreeGrafter"/>
</dbReference>
<feature type="region of interest" description="Disordered" evidence="9">
    <location>
        <begin position="211"/>
        <end position="241"/>
    </location>
</feature>
<dbReference type="AlphaFoldDB" id="A0AAY4E1U5"/>
<evidence type="ECO:0000313" key="12">
    <source>
        <dbReference type="Proteomes" id="UP000694580"/>
    </source>
</evidence>
<dbReference type="PANTHER" id="PTHR11438:SF3">
    <property type="entry name" value="PROENKEPHALIN-A"/>
    <property type="match status" value="1"/>
</dbReference>
<dbReference type="PANTHER" id="PTHR11438">
    <property type="entry name" value="PROENKEPHALIN"/>
    <property type="match status" value="1"/>
</dbReference>
<sequence length="241" mass="26704">MAVPVTCSWTAVLGACLALTVSADCGADCASCAGHGDVSPTMCVLQCEGELSVGGSWGLCRDLLRRANGAEGDSVLMETKQQEAQLHPLEKKYGGFMKRYGGFMKRYGGFMKKSDELQPDDVDHGWEILTSRDLGDHENQEEALSLLRQLLSGKEGSEGVAKRYGGFMRRGGAYDSEGGTKPLQKRYGGFMRRVGRPEWLVEAKRYGGFLKRSKEEKEEDEDDDEEHEPEMEKRYGGFMGY</sequence>
<dbReference type="Ensembl" id="ENSDCDT00010062073.1">
    <property type="protein sequence ID" value="ENSDCDP00010051608.1"/>
    <property type="gene ID" value="ENSDCDG00010030383.1"/>
</dbReference>
<keyword evidence="7" id="KW-0257">Endorphin</keyword>
<dbReference type="GO" id="GO:0005576">
    <property type="term" value="C:extracellular region"/>
    <property type="evidence" value="ECO:0007669"/>
    <property type="project" value="UniProtKB-SubCell"/>
</dbReference>
<keyword evidence="6" id="KW-1015">Disulfide bond</keyword>
<dbReference type="GO" id="GO:0005886">
    <property type="term" value="C:plasma membrane"/>
    <property type="evidence" value="ECO:0007669"/>
    <property type="project" value="TreeGrafter"/>
</dbReference>
<gene>
    <name evidence="11" type="primary">penkb</name>
</gene>
<dbReference type="GO" id="GO:0043025">
    <property type="term" value="C:neuronal cell body"/>
    <property type="evidence" value="ECO:0007669"/>
    <property type="project" value="TreeGrafter"/>
</dbReference>
<dbReference type="GO" id="GO:0007268">
    <property type="term" value="P:chemical synaptic transmission"/>
    <property type="evidence" value="ECO:0007669"/>
    <property type="project" value="TreeGrafter"/>
</dbReference>
<evidence type="ECO:0000256" key="10">
    <source>
        <dbReference type="SAM" id="SignalP"/>
    </source>
</evidence>
<evidence type="ECO:0000256" key="8">
    <source>
        <dbReference type="ARBA" id="ARBA00023320"/>
    </source>
</evidence>
<dbReference type="InterPro" id="IPR000703">
    <property type="entry name" value="Proenkphlin_A"/>
</dbReference>
<proteinExistence type="inferred from homology"/>
<evidence type="ECO:0000256" key="2">
    <source>
        <dbReference type="ARBA" id="ARBA00008543"/>
    </source>
</evidence>
<keyword evidence="3" id="KW-0964">Secreted</keyword>
<reference evidence="11" key="3">
    <citation type="submission" date="2025-09" db="UniProtKB">
        <authorList>
            <consortium name="Ensembl"/>
        </authorList>
    </citation>
    <scope>IDENTIFICATION</scope>
</reference>
<evidence type="ECO:0000256" key="5">
    <source>
        <dbReference type="ARBA" id="ARBA00022901"/>
    </source>
</evidence>
<keyword evidence="4" id="KW-0165">Cleavage on pair of basic residues</keyword>
<evidence type="ECO:0000256" key="3">
    <source>
        <dbReference type="ARBA" id="ARBA00022525"/>
    </source>
</evidence>
<comment type="subcellular location">
    <subcellularLocation>
        <location evidence="1">Secreted</location>
    </subcellularLocation>
</comment>
<evidence type="ECO:0000256" key="9">
    <source>
        <dbReference type="SAM" id="MobiDB-lite"/>
    </source>
</evidence>
<reference evidence="11 12" key="1">
    <citation type="submission" date="2020-06" db="EMBL/GenBank/DDBJ databases">
        <authorList>
            <consortium name="Wellcome Sanger Institute Data Sharing"/>
        </authorList>
    </citation>
    <scope>NUCLEOTIDE SEQUENCE [LARGE SCALE GENOMIC DNA]</scope>
</reference>
<dbReference type="GeneTree" id="ENSGT00950000183149"/>
<dbReference type="GO" id="GO:0007218">
    <property type="term" value="P:neuropeptide signaling pathway"/>
    <property type="evidence" value="ECO:0007669"/>
    <property type="project" value="InterPro"/>
</dbReference>
<keyword evidence="12" id="KW-1185">Reference proteome</keyword>
<dbReference type="PRINTS" id="PR01029">
    <property type="entry name" value="PENKAPRCRSR"/>
</dbReference>
<dbReference type="Proteomes" id="UP000694580">
    <property type="component" value="Chromosome 2"/>
</dbReference>
<protein>
    <recommendedName>
        <fullName evidence="13">Synenkephalin</fullName>
    </recommendedName>
</protein>
<dbReference type="GO" id="GO:0007600">
    <property type="term" value="P:sensory perception"/>
    <property type="evidence" value="ECO:0007669"/>
    <property type="project" value="TreeGrafter"/>
</dbReference>
<evidence type="ECO:0000256" key="7">
    <source>
        <dbReference type="ARBA" id="ARBA00023205"/>
    </source>
</evidence>
<feature type="compositionally biased region" description="Acidic residues" evidence="9">
    <location>
        <begin position="217"/>
        <end position="229"/>
    </location>
</feature>
<dbReference type="RefSeq" id="XP_028825770.1">
    <property type="nucleotide sequence ID" value="XM_028969937.1"/>
</dbReference>
<dbReference type="GO" id="GO:0030425">
    <property type="term" value="C:dendrite"/>
    <property type="evidence" value="ECO:0007669"/>
    <property type="project" value="TreeGrafter"/>
</dbReference>
<feature type="signal peptide" evidence="10">
    <location>
        <begin position="1"/>
        <end position="23"/>
    </location>
</feature>
<reference evidence="11" key="2">
    <citation type="submission" date="2025-08" db="UniProtKB">
        <authorList>
            <consortium name="Ensembl"/>
        </authorList>
    </citation>
    <scope>IDENTIFICATION</scope>
</reference>
<evidence type="ECO:0000256" key="1">
    <source>
        <dbReference type="ARBA" id="ARBA00004613"/>
    </source>
</evidence>
<evidence type="ECO:0000313" key="11">
    <source>
        <dbReference type="Ensembl" id="ENSDCDP00010051608.1"/>
    </source>
</evidence>
<evidence type="ECO:0000256" key="4">
    <source>
        <dbReference type="ARBA" id="ARBA00022685"/>
    </source>
</evidence>
<keyword evidence="5" id="KW-0555">Opioid peptide</keyword>
<keyword evidence="8" id="KW-0527">Neuropeptide</keyword>
<name>A0AAY4E1U5_9TELE</name>
<dbReference type="InterPro" id="IPR006024">
    <property type="entry name" value="Opioid_neupept"/>
</dbReference>
<keyword evidence="10" id="KW-0732">Signal</keyword>
<dbReference type="GO" id="GO:0031628">
    <property type="term" value="F:opioid receptor binding"/>
    <property type="evidence" value="ECO:0007669"/>
    <property type="project" value="TreeGrafter"/>
</dbReference>
<comment type="similarity">
    <text evidence="2">Belongs to the opioid neuropeptide precursor family.</text>
</comment>
<feature type="chain" id="PRO_5044276125" description="Synenkephalin" evidence="10">
    <location>
        <begin position="24"/>
        <end position="241"/>
    </location>
</feature>
<evidence type="ECO:0000256" key="6">
    <source>
        <dbReference type="ARBA" id="ARBA00023157"/>
    </source>
</evidence>
<organism evidence="11 12">
    <name type="scientific">Denticeps clupeoides</name>
    <name type="common">denticle herring</name>
    <dbReference type="NCBI Taxonomy" id="299321"/>
    <lineage>
        <taxon>Eukaryota</taxon>
        <taxon>Metazoa</taxon>
        <taxon>Chordata</taxon>
        <taxon>Craniata</taxon>
        <taxon>Vertebrata</taxon>
        <taxon>Euteleostomi</taxon>
        <taxon>Actinopterygii</taxon>
        <taxon>Neopterygii</taxon>
        <taxon>Teleostei</taxon>
        <taxon>Clupei</taxon>
        <taxon>Clupeiformes</taxon>
        <taxon>Denticipitoidei</taxon>
        <taxon>Denticipitidae</taxon>
        <taxon>Denticeps</taxon>
    </lineage>
</organism>